<keyword evidence="4" id="KW-0175">Coiled coil</keyword>
<comment type="similarity">
    <text evidence="2 6">Belongs to the FliD family.</text>
</comment>
<dbReference type="Pfam" id="PF07195">
    <property type="entry name" value="FliD_C"/>
    <property type="match status" value="1"/>
</dbReference>
<reference evidence="11" key="1">
    <citation type="submission" date="2011-04" db="EMBL/GenBank/DDBJ databases">
        <title>The complete genome of Treponema brennaborense DSM 12168.</title>
        <authorList>
            <person name="Lucas S."/>
            <person name="Han J."/>
            <person name="Lapidus A."/>
            <person name="Bruce D."/>
            <person name="Goodwin L."/>
            <person name="Pitluck S."/>
            <person name="Peters L."/>
            <person name="Kyrpides N."/>
            <person name="Mavromatis K."/>
            <person name="Ivanova N."/>
            <person name="Mikhailova N."/>
            <person name="Pagani I."/>
            <person name="Teshima H."/>
            <person name="Detter J.C."/>
            <person name="Tapia R."/>
            <person name="Han C."/>
            <person name="Land M."/>
            <person name="Hauser L."/>
            <person name="Markowitz V."/>
            <person name="Cheng J.-F."/>
            <person name="Hugenholtz P."/>
            <person name="Woyke T."/>
            <person name="Wu D."/>
            <person name="Gronow S."/>
            <person name="Wellnitz S."/>
            <person name="Brambilla E."/>
            <person name="Klenk H.-P."/>
            <person name="Eisen J.A."/>
        </authorList>
    </citation>
    <scope>NUCLEOTIDE SEQUENCE [LARGE SCALE GENOMIC DNA]</scope>
    <source>
        <strain evidence="11">DSM 12168 / CIP 105900 / DD5/3</strain>
    </source>
</reference>
<comment type="subcellular location">
    <subcellularLocation>
        <location evidence="1">Bacterial flagellum</location>
    </subcellularLocation>
    <subcellularLocation>
        <location evidence="6">Periplasm</location>
    </subcellularLocation>
    <subcellularLocation>
        <location evidence="6">Periplasmic flagellum</location>
    </subcellularLocation>
</comment>
<evidence type="ECO:0000259" key="8">
    <source>
        <dbReference type="Pfam" id="PF02465"/>
    </source>
</evidence>
<feature type="domain" description="Flagellar hook-associated protein 2 N-terminal" evidence="8">
    <location>
        <begin position="13"/>
        <end position="108"/>
    </location>
</feature>
<organism evidence="10 11">
    <name type="scientific">Treponema brennaborense (strain DSM 12168 / CIP 105900 / DD5/3)</name>
    <dbReference type="NCBI Taxonomy" id="906968"/>
    <lineage>
        <taxon>Bacteria</taxon>
        <taxon>Pseudomonadati</taxon>
        <taxon>Spirochaetota</taxon>
        <taxon>Spirochaetia</taxon>
        <taxon>Spirochaetales</taxon>
        <taxon>Treponemataceae</taxon>
        <taxon>Treponema</taxon>
    </lineage>
</organism>
<dbReference type="HOGENOM" id="CLU_028399_0_0_12"/>
<dbReference type="GO" id="GO:0055040">
    <property type="term" value="C:periplasmic flagellum"/>
    <property type="evidence" value="ECO:0007669"/>
    <property type="project" value="UniProtKB-SubCell"/>
</dbReference>
<keyword evidence="10" id="KW-0966">Cell projection</keyword>
<dbReference type="Pfam" id="PF02465">
    <property type="entry name" value="FliD_N"/>
    <property type="match status" value="1"/>
</dbReference>
<dbReference type="GO" id="GO:0071973">
    <property type="term" value="P:bacterial-type flagellum-dependent cell motility"/>
    <property type="evidence" value="ECO:0007669"/>
    <property type="project" value="TreeGrafter"/>
</dbReference>
<evidence type="ECO:0000256" key="2">
    <source>
        <dbReference type="ARBA" id="ARBA00009764"/>
    </source>
</evidence>
<dbReference type="Proteomes" id="UP000006546">
    <property type="component" value="Chromosome"/>
</dbReference>
<keyword evidence="6" id="KW-0574">Periplasm</keyword>
<dbReference type="NCBIfam" id="NF005188">
    <property type="entry name" value="PRK06664.1"/>
    <property type="match status" value="1"/>
</dbReference>
<evidence type="ECO:0000256" key="4">
    <source>
        <dbReference type="ARBA" id="ARBA00023054"/>
    </source>
</evidence>
<dbReference type="InterPro" id="IPR003481">
    <property type="entry name" value="FliD_N"/>
</dbReference>
<evidence type="ECO:0000256" key="6">
    <source>
        <dbReference type="RuleBase" id="RU362066"/>
    </source>
</evidence>
<dbReference type="PANTHER" id="PTHR30288">
    <property type="entry name" value="FLAGELLAR CAP/ASSEMBLY PROTEIN FLID"/>
    <property type="match status" value="1"/>
</dbReference>
<proteinExistence type="inferred from homology"/>
<dbReference type="GO" id="GO:0009421">
    <property type="term" value="C:bacterial-type flagellum filament cap"/>
    <property type="evidence" value="ECO:0007669"/>
    <property type="project" value="InterPro"/>
</dbReference>
<dbReference type="GO" id="GO:0007155">
    <property type="term" value="P:cell adhesion"/>
    <property type="evidence" value="ECO:0007669"/>
    <property type="project" value="InterPro"/>
</dbReference>
<comment type="subunit">
    <text evidence="3 6">Homopentamer.</text>
</comment>
<evidence type="ECO:0000259" key="9">
    <source>
        <dbReference type="Pfam" id="PF07195"/>
    </source>
</evidence>
<dbReference type="OrthoDB" id="349896at2"/>
<name>F4LPA8_TREBD</name>
<evidence type="ECO:0000256" key="5">
    <source>
        <dbReference type="ARBA" id="ARBA00023143"/>
    </source>
</evidence>
<keyword evidence="10" id="KW-0282">Flagellum</keyword>
<dbReference type="GO" id="GO:0009424">
    <property type="term" value="C:bacterial-type flagellum hook"/>
    <property type="evidence" value="ECO:0007669"/>
    <property type="project" value="UniProtKB-UniRule"/>
</dbReference>
<dbReference type="EMBL" id="CP002696">
    <property type="protein sequence ID" value="AEE16970.1"/>
    <property type="molecule type" value="Genomic_DNA"/>
</dbReference>
<accession>F4LPA8</accession>
<evidence type="ECO:0000313" key="10">
    <source>
        <dbReference type="EMBL" id="AEE16970.1"/>
    </source>
</evidence>
<feature type="domain" description="Flagellar hook-associated protein 2 C-terminal" evidence="9">
    <location>
        <begin position="417"/>
        <end position="673"/>
    </location>
</feature>
<evidence type="ECO:0000256" key="1">
    <source>
        <dbReference type="ARBA" id="ARBA00004365"/>
    </source>
</evidence>
<sequence>MAGISIPGVSDKYKTNDLVESLMKAERIPLDREQKTLDGYKEQQTAWRSVNKNMSSLRETVRSLYSYDNPFNNKLASSTDEAAITAEAGRDAAFESFKIEVLNPAAADRFLSAEIEKNAEVPAGTYTYRSGDKSVSMNWKGGALQDFTAALNKRSNGVVKASLIGVSAGKQSLMIESLHTGNENKLIFEDAALDFAESVDMIRKVKSQVETFAASGKELRAAPETAAVPEQEFMPPLSEKNVSYADGAVHVPPRGSFSVKIPAGIAADPNQQIEFTVFENRTEDITAALNEQARTPELPDAGSVSFKGIQVENIKSDTTLPAAAETVPKEPLVPVEDDAVFSVRMKDGSEKLLAYADAAAQDDGGRKMIIRTADYDGIDSIVVRNRNTGKEFSVSAMSAYNRNADLGFEPSHPVSTAADAKIKYEGITITRPTNTIDDIVPNVTLTVAAATEKPATIKIEPDTESAKEALITFIGKYNQVVAEMNILTQNKLELITELEYLTDAEIEQYDKWLGLFQNDFSLTNGKSAMQTIMSTPYQIDANTDISMLSQIGISGSATAYSGYSASKMRGYMEIDEKKLDAALKSNLADIKNIFGYDSDGDLIIDSGIAYQLDKRLQSFVQSGGILATKTSGLDGKITDSESKIKKLETQLASKEQELKQKYGQMESTLNSLESQSNSITNTFSNQNNR</sequence>
<dbReference type="InterPro" id="IPR010809">
    <property type="entry name" value="FliD_C"/>
</dbReference>
<evidence type="ECO:0000256" key="3">
    <source>
        <dbReference type="ARBA" id="ARBA00011255"/>
    </source>
</evidence>
<keyword evidence="10" id="KW-0969">Cilium</keyword>
<dbReference type="RefSeq" id="WP_013758675.1">
    <property type="nucleotide sequence ID" value="NC_015500.1"/>
</dbReference>
<dbReference type="InterPro" id="IPR040026">
    <property type="entry name" value="FliD"/>
</dbReference>
<dbReference type="KEGG" id="tbe:Trebr_1547"/>
<gene>
    <name evidence="10" type="ordered locus">Trebr_1547</name>
</gene>
<feature type="region of interest" description="Disordered" evidence="7">
    <location>
        <begin position="667"/>
        <end position="689"/>
    </location>
</feature>
<dbReference type="STRING" id="906968.Trebr_1547"/>
<dbReference type="PANTHER" id="PTHR30288:SF0">
    <property type="entry name" value="FLAGELLAR HOOK-ASSOCIATED PROTEIN 2"/>
    <property type="match status" value="1"/>
</dbReference>
<evidence type="ECO:0000313" key="11">
    <source>
        <dbReference type="Proteomes" id="UP000006546"/>
    </source>
</evidence>
<protein>
    <recommendedName>
        <fullName evidence="6">Flagellar hook-associated protein 2</fullName>
        <shortName evidence="6">HAP2</shortName>
    </recommendedName>
    <alternativeName>
        <fullName evidence="6">Flagellar cap protein</fullName>
    </alternativeName>
</protein>
<dbReference type="eggNOG" id="COG1345">
    <property type="taxonomic scope" value="Bacteria"/>
</dbReference>
<evidence type="ECO:0000256" key="7">
    <source>
        <dbReference type="SAM" id="MobiDB-lite"/>
    </source>
</evidence>
<comment type="function">
    <text evidence="6">Required for morphogenesis and for the elongation of the flagellar filament by facilitating polymerization of the flagellin monomers at the tip of growing filament. Forms a capping structure, which prevents flagellin subunits (transported through the central channel of the flagellum) from leaking out without polymerization at the distal end.</text>
</comment>
<dbReference type="AlphaFoldDB" id="F4LPA8"/>
<keyword evidence="5 6" id="KW-0975">Bacterial flagellum</keyword>
<keyword evidence="11" id="KW-1185">Reference proteome</keyword>